<accession>A0A249Y700</accession>
<evidence type="ECO:0000313" key="5">
    <source>
        <dbReference type="EMBL" id="ASZ85173.1"/>
    </source>
</evidence>
<evidence type="ECO:0000256" key="3">
    <source>
        <dbReference type="SAM" id="MobiDB-lite"/>
    </source>
</evidence>
<dbReference type="InterPro" id="IPR011545">
    <property type="entry name" value="DEAD/DEAH_box_helicase_dom"/>
</dbReference>
<dbReference type="InterPro" id="IPR056890">
    <property type="entry name" value="UBA_DHX29-like"/>
</dbReference>
<feature type="compositionally biased region" description="Low complexity" evidence="3">
    <location>
        <begin position="12"/>
        <end position="27"/>
    </location>
</feature>
<keyword evidence="5" id="KW-0067">ATP-binding</keyword>
<keyword evidence="5" id="KW-0378">Hydrolase</keyword>
<dbReference type="SMART" id="SM00487">
    <property type="entry name" value="DEXDc"/>
    <property type="match status" value="1"/>
</dbReference>
<dbReference type="EC" id="3.6.4.13" evidence="1"/>
<dbReference type="PANTHER" id="PTHR18934">
    <property type="entry name" value="ATP-DEPENDENT RNA HELICASE"/>
    <property type="match status" value="1"/>
</dbReference>
<dbReference type="EMBL" id="MF356262">
    <property type="protein sequence ID" value="ASZ85173.1"/>
    <property type="molecule type" value="mRNA"/>
</dbReference>
<dbReference type="PANTHER" id="PTHR18934:SF246">
    <property type="entry name" value="DEXH-BOX ATP-DEPENDENT RNA HELICASE DEXH4, CHLOROPLASTIC-RELATED"/>
    <property type="match status" value="1"/>
</dbReference>
<dbReference type="SUPFAM" id="SSF52540">
    <property type="entry name" value="P-loop containing nucleoside triphosphate hydrolases"/>
    <property type="match status" value="1"/>
</dbReference>
<feature type="domain" description="Helicase ATP-binding" evidence="4">
    <location>
        <begin position="594"/>
        <end position="729"/>
    </location>
</feature>
<dbReference type="AlphaFoldDB" id="A0A249Y700"/>
<evidence type="ECO:0000256" key="1">
    <source>
        <dbReference type="ARBA" id="ARBA00012552"/>
    </source>
</evidence>
<evidence type="ECO:0000259" key="4">
    <source>
        <dbReference type="PROSITE" id="PS51192"/>
    </source>
</evidence>
<gene>
    <name evidence="5" type="primary">DEXH4</name>
</gene>
<dbReference type="InterPro" id="IPR027417">
    <property type="entry name" value="P-loop_NTPase"/>
</dbReference>
<dbReference type="InterPro" id="IPR014001">
    <property type="entry name" value="Helicase_ATP-bd"/>
</dbReference>
<dbReference type="GO" id="GO:0016787">
    <property type="term" value="F:hydrolase activity"/>
    <property type="evidence" value="ECO:0007669"/>
    <property type="project" value="UniProtKB-KW"/>
</dbReference>
<organism evidence="5">
    <name type="scientific">Selenicereus monacanthus</name>
    <dbReference type="NCBI Taxonomy" id="1195128"/>
    <lineage>
        <taxon>Eukaryota</taxon>
        <taxon>Viridiplantae</taxon>
        <taxon>Streptophyta</taxon>
        <taxon>Embryophyta</taxon>
        <taxon>Tracheophyta</taxon>
        <taxon>Spermatophyta</taxon>
        <taxon>Magnoliopsida</taxon>
        <taxon>eudicotyledons</taxon>
        <taxon>Gunneridae</taxon>
        <taxon>Pentapetalae</taxon>
        <taxon>Caryophyllales</taxon>
        <taxon>Cactineae</taxon>
        <taxon>Cactaceae</taxon>
        <taxon>Cactoideae</taxon>
        <taxon>Hylocereeae</taxon>
        <taxon>Selenicereus</taxon>
    </lineage>
</organism>
<dbReference type="Pfam" id="PF00270">
    <property type="entry name" value="DEAD"/>
    <property type="match status" value="1"/>
</dbReference>
<keyword evidence="5" id="KW-0347">Helicase</keyword>
<dbReference type="CDD" id="cd17917">
    <property type="entry name" value="DEXHc_RHA-like"/>
    <property type="match status" value="1"/>
</dbReference>
<dbReference type="CDD" id="cd00048">
    <property type="entry name" value="DSRM_SF"/>
    <property type="match status" value="1"/>
</dbReference>
<feature type="region of interest" description="Disordered" evidence="3">
    <location>
        <begin position="1"/>
        <end position="67"/>
    </location>
</feature>
<name>A0A249Y700_9CARY</name>
<dbReference type="PROSITE" id="PS51192">
    <property type="entry name" value="HELICASE_ATP_BIND_1"/>
    <property type="match status" value="1"/>
</dbReference>
<reference evidence="5" key="1">
    <citation type="submission" date="2017-06" db="EMBL/GenBank/DDBJ databases">
        <title>Selection and Validation of Reference Genes for Quantitative RT-PCR Normalization in Hylocereus polyrhizus Under Biotic Stresses.</title>
        <authorList>
            <person name="Yang K."/>
            <person name="Wen X."/>
            <person name="Sablok G."/>
        </authorList>
    </citation>
    <scope>NUCLEOTIDE SEQUENCE</scope>
</reference>
<feature type="compositionally biased region" description="Low complexity" evidence="3">
    <location>
        <begin position="45"/>
        <end position="67"/>
    </location>
</feature>
<dbReference type="Pfam" id="PF24899">
    <property type="entry name" value="UBA_DHX29"/>
    <property type="match status" value="1"/>
</dbReference>
<sequence>MTEDRERKKKQQQQQKKQQHSQKPQSSGGPKLQISAENEQRLRRLLLNKAPTASSAAAPSDESASLSKAQKAKKLKSVYEKLSCEGFSDDQIERALNALKDTATFEAALDWLCLNLSRAELPIKFRDGSSLHEGGSVSVLSTAQENWTPQVDKSVRLEEEAHNFSVITRGGHDDDSVVLDEPSQADWIRQYMEKEEEMESETCEDTLLVEDSCNKVVEPRSYESIVKDYRAARVEAITAKEKGDKKSQEAASNKIRRLKQEMSALGISDQVLMSEIDKMEIPGSTQDKCNSMSDLRIGGDEVDDCFRDSVGVNSTSITVKEKEASDEEPDNTELGSFFAEDDPSNEVLTPEVLKIQNKGKARRVPTGKDLEKLEGIWKKGDPQKIPKAVLHQLCQRSGWDPPKFDKVGKRGSGFNYTVSVLRKSTGRGKSRKAGGLIMLRLPSEDEAFDSAEEAQNRVAAFALWRLFPDVPVQFLITEPYASLIMKWEEGESSNTIEDTLEDRRTVFVDSLISADSSALTTSVDAIETSDQHESSDLYDEHFVAADLKRYNSLKEKENFFLREELANKRKTRRYKSMLEARAALPIAKSKDEILRLVKQNNVLVVCGETGSGKTTQVPQYILDDMIEAGRGGHCNIVCTQPRRIAAISVAERVAEERCEPGPGLTGSLVGYQVRLDSARNDQTKLLFCTTGILLRQLAGNKGFHDITHVIVDEVHERSLLVSINFRCHM</sequence>
<evidence type="ECO:0000256" key="2">
    <source>
        <dbReference type="ARBA" id="ARBA00047984"/>
    </source>
</evidence>
<dbReference type="GO" id="GO:0003723">
    <property type="term" value="F:RNA binding"/>
    <property type="evidence" value="ECO:0007669"/>
    <property type="project" value="TreeGrafter"/>
</dbReference>
<dbReference type="GO" id="GO:0005524">
    <property type="term" value="F:ATP binding"/>
    <property type="evidence" value="ECO:0007669"/>
    <property type="project" value="InterPro"/>
</dbReference>
<dbReference type="SUPFAM" id="SSF54768">
    <property type="entry name" value="dsRNA-binding domain-like"/>
    <property type="match status" value="1"/>
</dbReference>
<protein>
    <recommendedName>
        <fullName evidence="1">RNA helicase</fullName>
        <ecNumber evidence="1">3.6.4.13</ecNumber>
    </recommendedName>
</protein>
<dbReference type="Gene3D" id="3.40.50.300">
    <property type="entry name" value="P-loop containing nucleotide triphosphate hydrolases"/>
    <property type="match status" value="1"/>
</dbReference>
<dbReference type="GO" id="GO:0003724">
    <property type="term" value="F:RNA helicase activity"/>
    <property type="evidence" value="ECO:0007669"/>
    <property type="project" value="UniProtKB-EC"/>
</dbReference>
<proteinExistence type="evidence at transcript level"/>
<keyword evidence="5" id="KW-0547">Nucleotide-binding</keyword>
<comment type="catalytic activity">
    <reaction evidence="2">
        <text>ATP + H2O = ADP + phosphate + H(+)</text>
        <dbReference type="Rhea" id="RHEA:13065"/>
        <dbReference type="ChEBI" id="CHEBI:15377"/>
        <dbReference type="ChEBI" id="CHEBI:15378"/>
        <dbReference type="ChEBI" id="CHEBI:30616"/>
        <dbReference type="ChEBI" id="CHEBI:43474"/>
        <dbReference type="ChEBI" id="CHEBI:456216"/>
        <dbReference type="EC" id="3.6.4.13"/>
    </reaction>
</comment>